<gene>
    <name evidence="6" type="ORF">PYCCODRAFT_375893</name>
</gene>
<dbReference type="EMBL" id="KZ084087">
    <property type="protein sequence ID" value="OSD07988.1"/>
    <property type="molecule type" value="Genomic_DNA"/>
</dbReference>
<dbReference type="GO" id="GO:0031123">
    <property type="term" value="P:RNA 3'-end processing"/>
    <property type="evidence" value="ECO:0007669"/>
    <property type="project" value="TreeGrafter"/>
</dbReference>
<reference evidence="6 7" key="1">
    <citation type="journal article" date="2015" name="Biotechnol. Biofuels">
        <title>Enhanced degradation of softwood versus hardwood by the white-rot fungus Pycnoporus coccineus.</title>
        <authorList>
            <person name="Couturier M."/>
            <person name="Navarro D."/>
            <person name="Chevret D."/>
            <person name="Henrissat B."/>
            <person name="Piumi F."/>
            <person name="Ruiz-Duenas F.J."/>
            <person name="Martinez A.T."/>
            <person name="Grigoriev I.V."/>
            <person name="Riley R."/>
            <person name="Lipzen A."/>
            <person name="Berrin J.G."/>
            <person name="Master E.R."/>
            <person name="Rosso M.N."/>
        </authorList>
    </citation>
    <scope>NUCLEOTIDE SEQUENCE [LARGE SCALE GENOMIC DNA]</scope>
    <source>
        <strain evidence="6 7">BRFM310</strain>
    </source>
</reference>
<dbReference type="OrthoDB" id="2274644at2759"/>
<dbReference type="PANTHER" id="PTHR12271:SF40">
    <property type="entry name" value="POLY(A) RNA POLYMERASE GLD2"/>
    <property type="match status" value="1"/>
</dbReference>
<evidence type="ECO:0000313" key="6">
    <source>
        <dbReference type="EMBL" id="OSD07988.1"/>
    </source>
</evidence>
<feature type="domain" description="PAP-associated" evidence="5">
    <location>
        <begin position="126"/>
        <end position="177"/>
    </location>
</feature>
<keyword evidence="1" id="KW-0808">Transferase</keyword>
<sequence>MSCDMNVNSRLGLYNSWLLRHYCMFKYPFVPNLIRGVKTWAKSKNLNNPSVTGLTVSFSSYSLALMTIAYLQHLGALPNCQADPDPIFRTHFWEGRGSNSRNITVRYGACKGWKPSGRVPSVGEWLKFYGERFDYTTEMISIRHGGIIRRPQHLPPDLEYSHFRGSIVVLDPFLNKNCTRFIKEETLQEFRAKCSVGAADSIRRWESLKARHQTQARSQSDDEEEPDPWTDLMASR</sequence>
<dbReference type="SUPFAM" id="SSF81631">
    <property type="entry name" value="PAP/OAS1 substrate-binding domain"/>
    <property type="match status" value="1"/>
</dbReference>
<evidence type="ECO:0000256" key="4">
    <source>
        <dbReference type="SAM" id="MobiDB-lite"/>
    </source>
</evidence>
<dbReference type="Gene3D" id="1.10.1410.10">
    <property type="match status" value="1"/>
</dbReference>
<dbReference type="GO" id="GO:0016779">
    <property type="term" value="F:nucleotidyltransferase activity"/>
    <property type="evidence" value="ECO:0007669"/>
    <property type="project" value="TreeGrafter"/>
</dbReference>
<dbReference type="Pfam" id="PF03828">
    <property type="entry name" value="PAP_assoc"/>
    <property type="match status" value="1"/>
</dbReference>
<evidence type="ECO:0000256" key="1">
    <source>
        <dbReference type="ARBA" id="ARBA00022679"/>
    </source>
</evidence>
<keyword evidence="3" id="KW-0460">Magnesium</keyword>
<evidence type="ECO:0000313" key="7">
    <source>
        <dbReference type="Proteomes" id="UP000193067"/>
    </source>
</evidence>
<evidence type="ECO:0000256" key="3">
    <source>
        <dbReference type="ARBA" id="ARBA00022842"/>
    </source>
</evidence>
<keyword evidence="7" id="KW-1185">Reference proteome</keyword>
<dbReference type="STRING" id="1353009.A0A1Y2J3K0"/>
<feature type="region of interest" description="Disordered" evidence="4">
    <location>
        <begin position="210"/>
        <end position="236"/>
    </location>
</feature>
<evidence type="ECO:0000259" key="5">
    <source>
        <dbReference type="Pfam" id="PF03828"/>
    </source>
</evidence>
<accession>A0A1Y2J3K0</accession>
<proteinExistence type="predicted"/>
<dbReference type="AlphaFoldDB" id="A0A1Y2J3K0"/>
<dbReference type="Proteomes" id="UP000193067">
    <property type="component" value="Unassembled WGS sequence"/>
</dbReference>
<dbReference type="GO" id="GO:0046872">
    <property type="term" value="F:metal ion binding"/>
    <property type="evidence" value="ECO:0007669"/>
    <property type="project" value="UniProtKB-KW"/>
</dbReference>
<protein>
    <recommendedName>
        <fullName evidence="5">PAP-associated domain-containing protein</fullName>
    </recommendedName>
</protein>
<organism evidence="6 7">
    <name type="scientific">Trametes coccinea (strain BRFM310)</name>
    <name type="common">Pycnoporus coccineus</name>
    <dbReference type="NCBI Taxonomy" id="1353009"/>
    <lineage>
        <taxon>Eukaryota</taxon>
        <taxon>Fungi</taxon>
        <taxon>Dikarya</taxon>
        <taxon>Basidiomycota</taxon>
        <taxon>Agaricomycotina</taxon>
        <taxon>Agaricomycetes</taxon>
        <taxon>Polyporales</taxon>
        <taxon>Polyporaceae</taxon>
        <taxon>Trametes</taxon>
    </lineage>
</organism>
<keyword evidence="2" id="KW-0479">Metal-binding</keyword>
<dbReference type="PANTHER" id="PTHR12271">
    <property type="entry name" value="POLY A POLYMERASE CID PAP -RELATED"/>
    <property type="match status" value="1"/>
</dbReference>
<name>A0A1Y2J3K0_TRAC3</name>
<dbReference type="InterPro" id="IPR002058">
    <property type="entry name" value="PAP_assoc"/>
</dbReference>
<evidence type="ECO:0000256" key="2">
    <source>
        <dbReference type="ARBA" id="ARBA00022723"/>
    </source>
</evidence>